<dbReference type="InterPro" id="IPR052052">
    <property type="entry name" value="Polysaccharide_Lyase_9"/>
</dbReference>
<dbReference type="InterPro" id="IPR011050">
    <property type="entry name" value="Pectin_lyase_fold/virulence"/>
</dbReference>
<protein>
    <recommendedName>
        <fullName evidence="6">DUF1565 domain-containing protein</fullName>
    </recommendedName>
</protein>
<dbReference type="Proteomes" id="UP001501475">
    <property type="component" value="Unassembled WGS sequence"/>
</dbReference>
<name>A0ABP4W114_9MICO</name>
<evidence type="ECO:0000256" key="2">
    <source>
        <dbReference type="ARBA" id="ARBA00022525"/>
    </source>
</evidence>
<keyword evidence="5" id="KW-1185">Reference proteome</keyword>
<keyword evidence="2" id="KW-0964">Secreted</keyword>
<proteinExistence type="predicted"/>
<dbReference type="EMBL" id="BAAAPN010000002">
    <property type="protein sequence ID" value="GAA1743743.1"/>
    <property type="molecule type" value="Genomic_DNA"/>
</dbReference>
<gene>
    <name evidence="4" type="ORF">GCM10009810_00610</name>
</gene>
<keyword evidence="3" id="KW-0732">Signal</keyword>
<comment type="subcellular location">
    <subcellularLocation>
        <location evidence="1">Secreted</location>
    </subcellularLocation>
</comment>
<sequence>MPVAARASSDVAGAPAPHAAWPQPAIYRLRQTPRSKPVSHRVLSLSAVAALSATAALASAAPAGAQSKEIYVSPSGNARGDGSRSAPLESIQAAVDRATPGTVIKLLAGTYTGRVKIKNSGTAAAPIRIIPAGNGPVNVTYASKPQSCTNSQPAGDRTFTISGGADYWQIEGLNINNGIWINGQKSNSAYGWLTNLVNKNNYLTRRAVPGHGARNPAALSGQIAYLRKVTGAGDMDSADGIKIIGNNLTGRGIYGALTSNGVISNSKISKIPCGIGPGIWLMTFSNNWKITGNDVSDIAISKAAHFMQEGIRLGSAADYNEVTGNRVHDLPGDGRGINTDVDGSWNYIHHNTVTNVAIGYNDQMSGWGNRWEYNTVTGYRTYGFGFRLMDARLAQPSLASSSYLSIVTCNTTAGAVGNAKALGVGAMMNGTFTSNKMPFIWLSKNLTNYWSARGNKWNGSSAVPDKNPPQSTAGC</sequence>
<evidence type="ECO:0000313" key="5">
    <source>
        <dbReference type="Proteomes" id="UP001501475"/>
    </source>
</evidence>
<evidence type="ECO:0000256" key="1">
    <source>
        <dbReference type="ARBA" id="ARBA00004613"/>
    </source>
</evidence>
<evidence type="ECO:0000256" key="3">
    <source>
        <dbReference type="ARBA" id="ARBA00022729"/>
    </source>
</evidence>
<reference evidence="5" key="1">
    <citation type="journal article" date="2019" name="Int. J. Syst. Evol. Microbiol.">
        <title>The Global Catalogue of Microorganisms (GCM) 10K type strain sequencing project: providing services to taxonomists for standard genome sequencing and annotation.</title>
        <authorList>
            <consortium name="The Broad Institute Genomics Platform"/>
            <consortium name="The Broad Institute Genome Sequencing Center for Infectious Disease"/>
            <person name="Wu L."/>
            <person name="Ma J."/>
        </authorList>
    </citation>
    <scope>NUCLEOTIDE SEQUENCE [LARGE SCALE GENOMIC DNA]</scope>
    <source>
        <strain evidence="5">JCM 15591</strain>
    </source>
</reference>
<evidence type="ECO:0008006" key="6">
    <source>
        <dbReference type="Google" id="ProtNLM"/>
    </source>
</evidence>
<dbReference type="PANTHER" id="PTHR40088">
    <property type="entry name" value="PECTATE LYASE (EUROFUNG)"/>
    <property type="match status" value="1"/>
</dbReference>
<accession>A0ABP4W114</accession>
<dbReference type="PANTHER" id="PTHR40088:SF2">
    <property type="entry name" value="SECRETED SUGAR HYDROLASE"/>
    <property type="match status" value="1"/>
</dbReference>
<comment type="caution">
    <text evidence="4">The sequence shown here is derived from an EMBL/GenBank/DDBJ whole genome shotgun (WGS) entry which is preliminary data.</text>
</comment>
<dbReference type="InterPro" id="IPR012334">
    <property type="entry name" value="Pectin_lyas_fold"/>
</dbReference>
<evidence type="ECO:0000313" key="4">
    <source>
        <dbReference type="EMBL" id="GAA1743743.1"/>
    </source>
</evidence>
<dbReference type="Gene3D" id="2.160.20.10">
    <property type="entry name" value="Single-stranded right-handed beta-helix, Pectin lyase-like"/>
    <property type="match status" value="1"/>
</dbReference>
<dbReference type="SUPFAM" id="SSF51126">
    <property type="entry name" value="Pectin lyase-like"/>
    <property type="match status" value="1"/>
</dbReference>
<organism evidence="4 5">
    <name type="scientific">Nostocoides vanveenii</name>
    <dbReference type="NCBI Taxonomy" id="330835"/>
    <lineage>
        <taxon>Bacteria</taxon>
        <taxon>Bacillati</taxon>
        <taxon>Actinomycetota</taxon>
        <taxon>Actinomycetes</taxon>
        <taxon>Micrococcales</taxon>
        <taxon>Intrasporangiaceae</taxon>
        <taxon>Nostocoides</taxon>
    </lineage>
</organism>